<evidence type="ECO:0000256" key="7">
    <source>
        <dbReference type="ARBA" id="ARBA00023065"/>
    </source>
</evidence>
<keyword evidence="4" id="KW-1003">Cell membrane</keyword>
<gene>
    <name evidence="11" type="ORF">KAJ83_11545</name>
</gene>
<feature type="transmembrane region" description="Helical" evidence="10">
    <location>
        <begin position="137"/>
        <end position="155"/>
    </location>
</feature>
<dbReference type="RefSeq" id="WP_210682235.1">
    <property type="nucleotide sequence ID" value="NZ_JAGMWN010000005.1"/>
</dbReference>
<feature type="transmembrane region" description="Helical" evidence="10">
    <location>
        <begin position="200"/>
        <end position="221"/>
    </location>
</feature>
<keyword evidence="7" id="KW-0406">Ion transport</keyword>
<keyword evidence="2" id="KW-0813">Transport</keyword>
<feature type="transmembrane region" description="Helical" evidence="10">
    <location>
        <begin position="280"/>
        <end position="304"/>
    </location>
</feature>
<dbReference type="PANTHER" id="PTHR43298">
    <property type="entry name" value="MULTIDRUG RESISTANCE PROTEIN NORM-RELATED"/>
    <property type="match status" value="1"/>
</dbReference>
<comment type="subcellular location">
    <subcellularLocation>
        <location evidence="1">Cell inner membrane</location>
        <topology evidence="1">Multi-pass membrane protein</topology>
    </subcellularLocation>
</comment>
<keyword evidence="8 10" id="KW-0472">Membrane</keyword>
<dbReference type="CDD" id="cd13131">
    <property type="entry name" value="MATE_NorM_like"/>
    <property type="match status" value="1"/>
</dbReference>
<feature type="transmembrane region" description="Helical" evidence="10">
    <location>
        <begin position="430"/>
        <end position="452"/>
    </location>
</feature>
<dbReference type="InterPro" id="IPR002528">
    <property type="entry name" value="MATE_fam"/>
</dbReference>
<evidence type="ECO:0000256" key="10">
    <source>
        <dbReference type="SAM" id="Phobius"/>
    </source>
</evidence>
<evidence type="ECO:0000256" key="8">
    <source>
        <dbReference type="ARBA" id="ARBA00023136"/>
    </source>
</evidence>
<reference evidence="11" key="1">
    <citation type="submission" date="2021-04" db="EMBL/GenBank/DDBJ databases">
        <authorList>
            <person name="Zhang D.-C."/>
        </authorList>
    </citation>
    <scope>NUCLEOTIDE SEQUENCE</scope>
    <source>
        <strain evidence="11">CGMCC 1.15697</strain>
    </source>
</reference>
<feature type="transmembrane region" description="Helical" evidence="10">
    <location>
        <begin position="100"/>
        <end position="125"/>
    </location>
</feature>
<keyword evidence="12" id="KW-1185">Reference proteome</keyword>
<feature type="transmembrane region" description="Helical" evidence="10">
    <location>
        <begin position="167"/>
        <end position="194"/>
    </location>
</feature>
<feature type="transmembrane region" description="Helical" evidence="10">
    <location>
        <begin position="398"/>
        <end position="424"/>
    </location>
</feature>
<keyword evidence="3" id="KW-0050">Antiport</keyword>
<dbReference type="Pfam" id="PF01554">
    <property type="entry name" value="MatE"/>
    <property type="match status" value="2"/>
</dbReference>
<feature type="transmembrane region" description="Helical" evidence="10">
    <location>
        <begin position="52"/>
        <end position="79"/>
    </location>
</feature>
<evidence type="ECO:0000256" key="2">
    <source>
        <dbReference type="ARBA" id="ARBA00022448"/>
    </source>
</evidence>
<evidence type="ECO:0000256" key="3">
    <source>
        <dbReference type="ARBA" id="ARBA00022449"/>
    </source>
</evidence>
<comment type="caution">
    <text evidence="11">The sequence shown here is derived from an EMBL/GenBank/DDBJ whole genome shotgun (WGS) entry which is preliminary data.</text>
</comment>
<protein>
    <recommendedName>
        <fullName evidence="9">Multidrug-efflux transporter</fullName>
    </recommendedName>
</protein>
<accession>A0A8J7V4F4</accession>
<dbReference type="GO" id="GO:0015297">
    <property type="term" value="F:antiporter activity"/>
    <property type="evidence" value="ECO:0007669"/>
    <property type="project" value="UniProtKB-KW"/>
</dbReference>
<evidence type="ECO:0000256" key="4">
    <source>
        <dbReference type="ARBA" id="ARBA00022475"/>
    </source>
</evidence>
<evidence type="ECO:0000313" key="12">
    <source>
        <dbReference type="Proteomes" id="UP000672602"/>
    </source>
</evidence>
<dbReference type="EMBL" id="JAGMWN010000005">
    <property type="protein sequence ID" value="MBP5857644.1"/>
    <property type="molecule type" value="Genomic_DNA"/>
</dbReference>
<keyword evidence="6 10" id="KW-1133">Transmembrane helix</keyword>
<dbReference type="PANTHER" id="PTHR43298:SF2">
    <property type="entry name" value="FMN_FAD EXPORTER YEEO-RELATED"/>
    <property type="match status" value="1"/>
</dbReference>
<dbReference type="GO" id="GO:0006811">
    <property type="term" value="P:monoatomic ion transport"/>
    <property type="evidence" value="ECO:0007669"/>
    <property type="project" value="UniProtKB-KW"/>
</dbReference>
<evidence type="ECO:0000256" key="6">
    <source>
        <dbReference type="ARBA" id="ARBA00022989"/>
    </source>
</evidence>
<dbReference type="Proteomes" id="UP000672602">
    <property type="component" value="Unassembled WGS sequence"/>
</dbReference>
<dbReference type="GO" id="GO:0005886">
    <property type="term" value="C:plasma membrane"/>
    <property type="evidence" value="ECO:0007669"/>
    <property type="project" value="UniProtKB-SubCell"/>
</dbReference>
<organism evidence="11 12">
    <name type="scientific">Marivibrio halodurans</name>
    <dbReference type="NCBI Taxonomy" id="2039722"/>
    <lineage>
        <taxon>Bacteria</taxon>
        <taxon>Pseudomonadati</taxon>
        <taxon>Pseudomonadota</taxon>
        <taxon>Alphaproteobacteria</taxon>
        <taxon>Rhodospirillales</taxon>
        <taxon>Rhodospirillaceae</taxon>
        <taxon>Marivibrio</taxon>
    </lineage>
</organism>
<dbReference type="GO" id="GO:0042910">
    <property type="term" value="F:xenobiotic transmembrane transporter activity"/>
    <property type="evidence" value="ECO:0007669"/>
    <property type="project" value="InterPro"/>
</dbReference>
<dbReference type="NCBIfam" id="TIGR00797">
    <property type="entry name" value="matE"/>
    <property type="match status" value="1"/>
</dbReference>
<proteinExistence type="predicted"/>
<dbReference type="InterPro" id="IPR050222">
    <property type="entry name" value="MATE_MdtK"/>
</dbReference>
<dbReference type="AlphaFoldDB" id="A0A8J7V4F4"/>
<evidence type="ECO:0000256" key="1">
    <source>
        <dbReference type="ARBA" id="ARBA00004429"/>
    </source>
</evidence>
<evidence type="ECO:0000256" key="9">
    <source>
        <dbReference type="ARBA" id="ARBA00031636"/>
    </source>
</evidence>
<feature type="transmembrane region" description="Helical" evidence="10">
    <location>
        <begin position="368"/>
        <end position="391"/>
    </location>
</feature>
<dbReference type="PIRSF" id="PIRSF006603">
    <property type="entry name" value="DinF"/>
    <property type="match status" value="1"/>
</dbReference>
<evidence type="ECO:0000313" key="11">
    <source>
        <dbReference type="EMBL" id="MBP5857644.1"/>
    </source>
</evidence>
<evidence type="ECO:0000256" key="5">
    <source>
        <dbReference type="ARBA" id="ARBA00022692"/>
    </source>
</evidence>
<feature type="transmembrane region" description="Helical" evidence="10">
    <location>
        <begin position="325"/>
        <end position="345"/>
    </location>
</feature>
<feature type="transmembrane region" description="Helical" evidence="10">
    <location>
        <begin position="249"/>
        <end position="274"/>
    </location>
</feature>
<keyword evidence="5 10" id="KW-0812">Transmembrane</keyword>
<sequence>MSKPTAIDNLDARGETRAMLTLAWPIAGSMLLLIATDTVDVVMIGHLGERELAAAALGFNFAILFILFAVGSMSAVAALGAQAIGAGDARGVRRTMRQGVWFAVLASGPCVAIMLQGEAILIALGQDPGLAALAQTYLDYFAWTLVPVFLIIVFRNTMAAFEVVRPGLYFIMAMVPLNVALNWVLMFGGLGLVAPMGLPGASLSTLIAESIGVLLYIVYLLRAPKFRAMALFRNFHRPDWPRFRSLCRIGLPAGGLAMVEHGMFVIAALLMGVIGTTQLAAFHIATQVISMIFVVAFGISQAASIRIGGAAGARDLPLVRWRGRLAFRLTAVLMGLLGVVLWLGAEEIFALFVNDADPKAAELIRMGAGYLTIAAVFQLVDGLQIVACGVLRGLNDTVAALWLGLVGYIAAGVGFAWLFAFPLAMGGDGVIYGLSVGLAMVAALALARFHLLTRSEGVAFRRLLREEAPAA</sequence>
<dbReference type="InterPro" id="IPR048279">
    <property type="entry name" value="MdtK-like"/>
</dbReference>
<name>A0A8J7V4F4_9PROT</name>
<feature type="transmembrane region" description="Helical" evidence="10">
    <location>
        <begin position="21"/>
        <end position="46"/>
    </location>
</feature>